<dbReference type="EMBL" id="KN881217">
    <property type="protein sequence ID" value="KIY60830.1"/>
    <property type="molecule type" value="Genomic_DNA"/>
</dbReference>
<organism evidence="1 2">
    <name type="scientific">Cylindrobasidium torrendii FP15055 ss-10</name>
    <dbReference type="NCBI Taxonomy" id="1314674"/>
    <lineage>
        <taxon>Eukaryota</taxon>
        <taxon>Fungi</taxon>
        <taxon>Dikarya</taxon>
        <taxon>Basidiomycota</taxon>
        <taxon>Agaricomycotina</taxon>
        <taxon>Agaricomycetes</taxon>
        <taxon>Agaricomycetidae</taxon>
        <taxon>Agaricales</taxon>
        <taxon>Marasmiineae</taxon>
        <taxon>Physalacriaceae</taxon>
        <taxon>Cylindrobasidium</taxon>
    </lineage>
</organism>
<protein>
    <submittedName>
        <fullName evidence="1">Uncharacterized protein</fullName>
    </submittedName>
</protein>
<accession>A0A0D7AS47</accession>
<dbReference type="Proteomes" id="UP000054007">
    <property type="component" value="Unassembled WGS sequence"/>
</dbReference>
<feature type="non-terminal residue" evidence="1">
    <location>
        <position position="1"/>
    </location>
</feature>
<proteinExistence type="predicted"/>
<reference evidence="1 2" key="1">
    <citation type="journal article" date="2015" name="Fungal Genet. Biol.">
        <title>Evolution of novel wood decay mechanisms in Agaricales revealed by the genome sequences of Fistulina hepatica and Cylindrobasidium torrendii.</title>
        <authorList>
            <person name="Floudas D."/>
            <person name="Held B.W."/>
            <person name="Riley R."/>
            <person name="Nagy L.G."/>
            <person name="Koehler G."/>
            <person name="Ransdell A.S."/>
            <person name="Younus H."/>
            <person name="Chow J."/>
            <person name="Chiniquy J."/>
            <person name="Lipzen A."/>
            <person name="Tritt A."/>
            <person name="Sun H."/>
            <person name="Haridas S."/>
            <person name="LaButti K."/>
            <person name="Ohm R.A."/>
            <person name="Kues U."/>
            <person name="Blanchette R.A."/>
            <person name="Grigoriev I.V."/>
            <person name="Minto R.E."/>
            <person name="Hibbett D.S."/>
        </authorList>
    </citation>
    <scope>NUCLEOTIDE SEQUENCE [LARGE SCALE GENOMIC DNA]</scope>
    <source>
        <strain evidence="1 2">FP15055 ss-10</strain>
    </source>
</reference>
<dbReference type="OrthoDB" id="2963589at2759"/>
<sequence length="753" mass="87075">GDALLAIAFAKYHLQEVWAFIKWSYHSLAKFKGLIGEELYDMVEETGLHNFRNRGVVLRPEEDLFRANYIMYARSEVPFYILSCPALFKEERFLRLNPDLILAYAELRKSSNHTELAEVLRHEGWDEDRAHDFDQYLQLLKHESYAPGRVRSASFLSAYHRRNHWQAEYYVVDYEGWHPRAITEEDSDYYFGACHFYVYEDRDSKIKRITFHQAHPWKYLRSIGQHREAEDRQQYILEEKLARGDSDLIDDNRSLLAARFAPRVGEVVEWASGNVVQSPNDQLDSSTQYGISFMFHYWKGDLRRLLLEDLILNIIDTDNEKDDALVDEVTRSQCHSIASSRSPSPEPRKDEEMRMLEPATKSILSNEEIQSAAVVIAAKEIPALGYQYQPAFPFADYSQAAPMRIESSLYTYDRSSYNLAMSYASSMGIIGEVFAPFDLFQIPEFNSDTLLQAHLWAPPRAMAALKTYQYIYPGYKDIRKTLRYALMRHIEFSLAWDQQALEPVRVRHMNALFEVGRTLKDDHIGMSLRPNHQQALVIYGYGGDDYTQNWTGCLEDLARRPHMRGLASQGAIVEAYILPVWTNGKYIIDFLQEGPSPTLAAHHLGDGTTLISALDGSPVQRERATETERAVIRGVAKNGEGKLVSRYPSTQTLMAKLSFFRAGIWNESVQRLLDYITSKIKEGHPTFLGGRSDKEWGDWLHRQTNRHMYRLPFTPSDQDVEWGVRLMKDMYPANWNGVRIRELEDDEMCLLSV</sequence>
<keyword evidence="2" id="KW-1185">Reference proteome</keyword>
<evidence type="ECO:0000313" key="2">
    <source>
        <dbReference type="Proteomes" id="UP000054007"/>
    </source>
</evidence>
<name>A0A0D7AS47_9AGAR</name>
<gene>
    <name evidence="1" type="ORF">CYLTODRAFT_415868</name>
</gene>
<dbReference type="AlphaFoldDB" id="A0A0D7AS47"/>
<evidence type="ECO:0000313" key="1">
    <source>
        <dbReference type="EMBL" id="KIY60830.1"/>
    </source>
</evidence>